<organism evidence="2 3">
    <name type="scientific">Acetobacterium woodii (strain ATCC 29683 / DSM 1030 / JCM 2381 / KCTC 1655 / WB1)</name>
    <dbReference type="NCBI Taxonomy" id="931626"/>
    <lineage>
        <taxon>Bacteria</taxon>
        <taxon>Bacillati</taxon>
        <taxon>Bacillota</taxon>
        <taxon>Clostridia</taxon>
        <taxon>Eubacteriales</taxon>
        <taxon>Eubacteriaceae</taxon>
        <taxon>Acetobacterium</taxon>
    </lineage>
</organism>
<keyword evidence="2" id="KW-0418">Kinase</keyword>
<dbReference type="EMBL" id="CP002987">
    <property type="protein sequence ID" value="AFA48827.1"/>
    <property type="molecule type" value="Genomic_DNA"/>
</dbReference>
<dbReference type="Gene3D" id="3.40.1190.20">
    <property type="match status" value="1"/>
</dbReference>
<reference evidence="2 3" key="2">
    <citation type="journal article" date="2012" name="PLoS ONE">
        <title>An ancient pathway combining carbon dioxide fixation with the generation and utilization of a sodium ion gradient for ATP synthesis.</title>
        <authorList>
            <person name="Poehlein A."/>
            <person name="Schmidt S."/>
            <person name="Kaster A.K."/>
            <person name="Goenrich M."/>
            <person name="Vollmers J."/>
            <person name="Thurmer A."/>
            <person name="Bertsch J."/>
            <person name="Schuchmann K."/>
            <person name="Voigt B."/>
            <person name="Hecker M."/>
            <person name="Daniel R."/>
            <person name="Thauer R.K."/>
            <person name="Gottschalk G."/>
            <person name="Muller V."/>
        </authorList>
    </citation>
    <scope>NUCLEOTIDE SEQUENCE [LARGE SCALE GENOMIC DNA]</scope>
    <source>
        <strain evidence="3">ATCC 29683 / DSM 1030 / JCM 2381 / KCTC 1655 / WB1</strain>
    </source>
</reference>
<protein>
    <submittedName>
        <fullName evidence="2">Putative kinase</fullName>
    </submittedName>
</protein>
<proteinExistence type="predicted"/>
<dbReference type="AlphaFoldDB" id="H6LKN5"/>
<dbReference type="InterPro" id="IPR029056">
    <property type="entry name" value="Ribokinase-like"/>
</dbReference>
<accession>H6LKN5</accession>
<reference evidence="3" key="1">
    <citation type="submission" date="2011-07" db="EMBL/GenBank/DDBJ databases">
        <title>Complete genome sequence of Acetobacterium woodii.</title>
        <authorList>
            <person name="Poehlein A."/>
            <person name="Schmidt S."/>
            <person name="Kaster A.-K."/>
            <person name="Goenrich M."/>
            <person name="Vollmers J."/>
            <person name="Thuermer A."/>
            <person name="Gottschalk G."/>
            <person name="Thauer R.K."/>
            <person name="Daniel R."/>
            <person name="Mueller V."/>
        </authorList>
    </citation>
    <scope>NUCLEOTIDE SEQUENCE [LARGE SCALE GENOMIC DNA]</scope>
    <source>
        <strain evidence="3">ATCC 29683 / DSM 1030 / JCM 2381 / KCTC 1655 / WB1</strain>
    </source>
</reference>
<dbReference type="KEGG" id="awo:Awo_c20490"/>
<dbReference type="HOGENOM" id="CLU_2550523_0_0_9"/>
<sequence length="82" mass="8806">MMVLSYKINTVNTTAAGDAYIGTLAKAFVEMGDLVAAAKYASAAGAFICTPFGAQPSLPTKLRSMPFWRCRNNFSDKFFLAG</sequence>
<dbReference type="Proteomes" id="UP000007177">
    <property type="component" value="Chromosome"/>
</dbReference>
<feature type="domain" description="Carbohydrate kinase PfkB" evidence="1">
    <location>
        <begin position="6"/>
        <end position="60"/>
    </location>
</feature>
<evidence type="ECO:0000313" key="3">
    <source>
        <dbReference type="Proteomes" id="UP000007177"/>
    </source>
</evidence>
<dbReference type="STRING" id="931626.Awo_c20490"/>
<keyword evidence="3" id="KW-1185">Reference proteome</keyword>
<gene>
    <name evidence="2" type="ordered locus">Awo_c20490</name>
</gene>
<dbReference type="Pfam" id="PF00294">
    <property type="entry name" value="PfkB"/>
    <property type="match status" value="1"/>
</dbReference>
<dbReference type="eggNOG" id="COG0524">
    <property type="taxonomic scope" value="Bacteria"/>
</dbReference>
<evidence type="ECO:0000259" key="1">
    <source>
        <dbReference type="Pfam" id="PF00294"/>
    </source>
</evidence>
<dbReference type="InterPro" id="IPR011611">
    <property type="entry name" value="PfkB_dom"/>
</dbReference>
<keyword evidence="2" id="KW-0808">Transferase</keyword>
<evidence type="ECO:0000313" key="2">
    <source>
        <dbReference type="EMBL" id="AFA48827.1"/>
    </source>
</evidence>
<dbReference type="SUPFAM" id="SSF53613">
    <property type="entry name" value="Ribokinase-like"/>
    <property type="match status" value="1"/>
</dbReference>
<dbReference type="GO" id="GO:0016301">
    <property type="term" value="F:kinase activity"/>
    <property type="evidence" value="ECO:0007669"/>
    <property type="project" value="UniProtKB-KW"/>
</dbReference>
<name>H6LKN5_ACEWD</name>